<evidence type="ECO:0000259" key="8">
    <source>
        <dbReference type="Pfam" id="PF08544"/>
    </source>
</evidence>
<feature type="non-terminal residue" evidence="9">
    <location>
        <position position="1"/>
    </location>
</feature>
<dbReference type="PANTHER" id="PTHR10457">
    <property type="entry name" value="MEVALONATE KINASE/GALACTOKINASE"/>
    <property type="match status" value="1"/>
</dbReference>
<sequence length="138" mass="15416">LRDISIDEYRKYQGQLPKVIARRARHVISENYRVQTGAQALRMGNYSALGQLMIESHQSLKDDYEVSCAELDFLVDLALKQEGVLGARMTGAGFGGCTVSLIEKNYIDAFKKNIKNEYKKIIGTNPDIYVTLPAEGAK</sequence>
<dbReference type="PANTHER" id="PTHR10457:SF7">
    <property type="entry name" value="GALACTOKINASE-RELATED"/>
    <property type="match status" value="1"/>
</dbReference>
<accession>X1CFA6</accession>
<keyword evidence="3" id="KW-0547">Nucleotide-binding</keyword>
<organism evidence="9">
    <name type="scientific">marine sediment metagenome</name>
    <dbReference type="NCBI Taxonomy" id="412755"/>
    <lineage>
        <taxon>unclassified sequences</taxon>
        <taxon>metagenomes</taxon>
        <taxon>ecological metagenomes</taxon>
    </lineage>
</organism>
<keyword evidence="2" id="KW-0479">Metal-binding</keyword>
<keyword evidence="7" id="KW-0119">Carbohydrate metabolism</keyword>
<evidence type="ECO:0000256" key="6">
    <source>
        <dbReference type="ARBA" id="ARBA00022842"/>
    </source>
</evidence>
<dbReference type="EMBL" id="BART01034615">
    <property type="protein sequence ID" value="GAH06352.1"/>
    <property type="molecule type" value="Genomic_DNA"/>
</dbReference>
<dbReference type="GO" id="GO:0005524">
    <property type="term" value="F:ATP binding"/>
    <property type="evidence" value="ECO:0007669"/>
    <property type="project" value="UniProtKB-KW"/>
</dbReference>
<evidence type="ECO:0000256" key="4">
    <source>
        <dbReference type="ARBA" id="ARBA00022777"/>
    </source>
</evidence>
<keyword evidence="1" id="KW-0808">Transferase</keyword>
<evidence type="ECO:0000256" key="5">
    <source>
        <dbReference type="ARBA" id="ARBA00022840"/>
    </source>
</evidence>
<proteinExistence type="predicted"/>
<keyword evidence="6" id="KW-0460">Magnesium</keyword>
<dbReference type="SUPFAM" id="SSF55060">
    <property type="entry name" value="GHMP Kinase, C-terminal domain"/>
    <property type="match status" value="1"/>
</dbReference>
<dbReference type="GO" id="GO:0046872">
    <property type="term" value="F:metal ion binding"/>
    <property type="evidence" value="ECO:0007669"/>
    <property type="project" value="UniProtKB-KW"/>
</dbReference>
<evidence type="ECO:0000256" key="2">
    <source>
        <dbReference type="ARBA" id="ARBA00022723"/>
    </source>
</evidence>
<keyword evidence="5" id="KW-0067">ATP-binding</keyword>
<dbReference type="Pfam" id="PF08544">
    <property type="entry name" value="GHMP_kinases_C"/>
    <property type="match status" value="1"/>
</dbReference>
<name>X1CFA6_9ZZZZ</name>
<protein>
    <recommendedName>
        <fullName evidence="8">GHMP kinase C-terminal domain-containing protein</fullName>
    </recommendedName>
</protein>
<dbReference type="GO" id="GO:0005829">
    <property type="term" value="C:cytosol"/>
    <property type="evidence" value="ECO:0007669"/>
    <property type="project" value="TreeGrafter"/>
</dbReference>
<keyword evidence="4" id="KW-0418">Kinase</keyword>
<feature type="domain" description="GHMP kinase C-terminal" evidence="8">
    <location>
        <begin position="39"/>
        <end position="119"/>
    </location>
</feature>
<dbReference type="FunFam" id="3.30.70.890:FF:000001">
    <property type="entry name" value="Galactokinase"/>
    <property type="match status" value="1"/>
</dbReference>
<evidence type="ECO:0000256" key="1">
    <source>
        <dbReference type="ARBA" id="ARBA00022679"/>
    </source>
</evidence>
<reference evidence="9" key="1">
    <citation type="journal article" date="2014" name="Front. Microbiol.">
        <title>High frequency of phylogenetically diverse reductive dehalogenase-homologous genes in deep subseafloor sedimentary metagenomes.</title>
        <authorList>
            <person name="Kawai M."/>
            <person name="Futagami T."/>
            <person name="Toyoda A."/>
            <person name="Takaki Y."/>
            <person name="Nishi S."/>
            <person name="Hori S."/>
            <person name="Arai W."/>
            <person name="Tsubouchi T."/>
            <person name="Morono Y."/>
            <person name="Uchiyama I."/>
            <person name="Ito T."/>
            <person name="Fujiyama A."/>
            <person name="Inagaki F."/>
            <person name="Takami H."/>
        </authorList>
    </citation>
    <scope>NUCLEOTIDE SEQUENCE</scope>
    <source>
        <strain evidence="9">Expedition CK06-06</strain>
    </source>
</reference>
<dbReference type="GO" id="GO:0006012">
    <property type="term" value="P:galactose metabolic process"/>
    <property type="evidence" value="ECO:0007669"/>
    <property type="project" value="TreeGrafter"/>
</dbReference>
<gene>
    <name evidence="9" type="ORF">S01H4_59106</name>
</gene>
<dbReference type="AlphaFoldDB" id="X1CFA6"/>
<evidence type="ECO:0000256" key="3">
    <source>
        <dbReference type="ARBA" id="ARBA00022741"/>
    </source>
</evidence>
<dbReference type="InterPro" id="IPR036554">
    <property type="entry name" value="GHMP_kinase_C_sf"/>
</dbReference>
<dbReference type="InterPro" id="IPR013750">
    <property type="entry name" value="GHMP_kinase_C_dom"/>
</dbReference>
<evidence type="ECO:0000313" key="9">
    <source>
        <dbReference type="EMBL" id="GAH06352.1"/>
    </source>
</evidence>
<dbReference type="Gene3D" id="3.30.70.890">
    <property type="entry name" value="GHMP kinase, C-terminal domain"/>
    <property type="match status" value="1"/>
</dbReference>
<comment type="caution">
    <text evidence="9">The sequence shown here is derived from an EMBL/GenBank/DDBJ whole genome shotgun (WGS) entry which is preliminary data.</text>
</comment>
<dbReference type="GO" id="GO:0004335">
    <property type="term" value="F:galactokinase activity"/>
    <property type="evidence" value="ECO:0007669"/>
    <property type="project" value="TreeGrafter"/>
</dbReference>
<evidence type="ECO:0000256" key="7">
    <source>
        <dbReference type="ARBA" id="ARBA00023277"/>
    </source>
</evidence>